<dbReference type="PRINTS" id="PR01414">
    <property type="entry name" value="CCMBBIOGNSIS"/>
</dbReference>
<name>A0A382JYK8_9ZZZZ</name>
<organism evidence="7">
    <name type="scientific">marine metagenome</name>
    <dbReference type="NCBI Taxonomy" id="408172"/>
    <lineage>
        <taxon>unclassified sequences</taxon>
        <taxon>metagenomes</taxon>
        <taxon>ecological metagenomes</taxon>
    </lineage>
</organism>
<keyword evidence="4 6" id="KW-1133">Transmembrane helix</keyword>
<dbReference type="GO" id="GO:0017004">
    <property type="term" value="P:cytochrome complex assembly"/>
    <property type="evidence" value="ECO:0007669"/>
    <property type="project" value="InterPro"/>
</dbReference>
<feature type="non-terminal residue" evidence="7">
    <location>
        <position position="175"/>
    </location>
</feature>
<dbReference type="GO" id="GO:0015232">
    <property type="term" value="F:heme transmembrane transporter activity"/>
    <property type="evidence" value="ECO:0007669"/>
    <property type="project" value="InterPro"/>
</dbReference>
<evidence type="ECO:0000256" key="4">
    <source>
        <dbReference type="ARBA" id="ARBA00022989"/>
    </source>
</evidence>
<sequence length="175" mass="19600">MITFGAAITLLYAFSFRPSPESMLTFAPGLMWMVFLFVSVLALHRSHSLEKEFDAFSMILSAPVERSVLFISKYLSGFIFLVVAQMVLLPLFFLFLQLPLPANLAQMVAVFLLVDLGISAAGSLLSGIVMRVRVDEMLLPLMLFPMVTPLLISAVKSTASIMDNQPFNQWKLWFQ</sequence>
<dbReference type="InterPro" id="IPR003544">
    <property type="entry name" value="Cyt_c_biogenesis_CcmB"/>
</dbReference>
<feature type="transmembrane region" description="Helical" evidence="6">
    <location>
        <begin position="25"/>
        <end position="43"/>
    </location>
</feature>
<evidence type="ECO:0008006" key="8">
    <source>
        <dbReference type="Google" id="ProtNLM"/>
    </source>
</evidence>
<dbReference type="GO" id="GO:0016020">
    <property type="term" value="C:membrane"/>
    <property type="evidence" value="ECO:0007669"/>
    <property type="project" value="UniProtKB-SubCell"/>
</dbReference>
<feature type="transmembrane region" description="Helical" evidence="6">
    <location>
        <begin position="104"/>
        <end position="125"/>
    </location>
</feature>
<evidence type="ECO:0000313" key="7">
    <source>
        <dbReference type="EMBL" id="SVC16303.1"/>
    </source>
</evidence>
<feature type="transmembrane region" description="Helical" evidence="6">
    <location>
        <begin position="137"/>
        <end position="155"/>
    </location>
</feature>
<keyword evidence="3 6" id="KW-0812">Transmembrane</keyword>
<evidence type="ECO:0000256" key="6">
    <source>
        <dbReference type="SAM" id="Phobius"/>
    </source>
</evidence>
<protein>
    <recommendedName>
        <fullName evidence="8">ABC-2 type transporter domain-containing protein</fullName>
    </recommendedName>
</protein>
<comment type="similarity">
    <text evidence="2">Belongs to the CcmB/CycW/HelB family.</text>
</comment>
<evidence type="ECO:0000256" key="2">
    <source>
        <dbReference type="ARBA" id="ARBA00010544"/>
    </source>
</evidence>
<evidence type="ECO:0000256" key="1">
    <source>
        <dbReference type="ARBA" id="ARBA00004141"/>
    </source>
</evidence>
<dbReference type="AlphaFoldDB" id="A0A382JYK8"/>
<dbReference type="EMBL" id="UINC01076798">
    <property type="protein sequence ID" value="SVC16303.1"/>
    <property type="molecule type" value="Genomic_DNA"/>
</dbReference>
<accession>A0A382JYK8</accession>
<proteinExistence type="inferred from homology"/>
<dbReference type="Pfam" id="PF03379">
    <property type="entry name" value="CcmB"/>
    <property type="match status" value="1"/>
</dbReference>
<keyword evidence="5 6" id="KW-0472">Membrane</keyword>
<evidence type="ECO:0000256" key="5">
    <source>
        <dbReference type="ARBA" id="ARBA00023136"/>
    </source>
</evidence>
<gene>
    <name evidence="7" type="ORF">METZ01_LOCUS269157</name>
</gene>
<evidence type="ECO:0000256" key="3">
    <source>
        <dbReference type="ARBA" id="ARBA00022692"/>
    </source>
</evidence>
<feature type="transmembrane region" description="Helical" evidence="6">
    <location>
        <begin position="74"/>
        <end position="98"/>
    </location>
</feature>
<comment type="subcellular location">
    <subcellularLocation>
        <location evidence="1">Membrane</location>
        <topology evidence="1">Multi-pass membrane protein</topology>
    </subcellularLocation>
</comment>
<reference evidence="7" key="1">
    <citation type="submission" date="2018-05" db="EMBL/GenBank/DDBJ databases">
        <authorList>
            <person name="Lanie J.A."/>
            <person name="Ng W.-L."/>
            <person name="Kazmierczak K.M."/>
            <person name="Andrzejewski T.M."/>
            <person name="Davidsen T.M."/>
            <person name="Wayne K.J."/>
            <person name="Tettelin H."/>
            <person name="Glass J.I."/>
            <person name="Rusch D."/>
            <person name="Podicherti R."/>
            <person name="Tsui H.-C.T."/>
            <person name="Winkler M.E."/>
        </authorList>
    </citation>
    <scope>NUCLEOTIDE SEQUENCE</scope>
</reference>